<dbReference type="PANTHER" id="PTHR38225">
    <property type="entry name" value="PROTEIN, PUTATIVE-RELATED"/>
    <property type="match status" value="1"/>
</dbReference>
<keyword evidence="1" id="KW-0812">Transmembrane</keyword>
<dbReference type="OrthoDB" id="1667576at2759"/>
<sequence>MATSLPSFCSLTKPSHKPKLPKCPPVRCQSFHNDEGNSANMVDANLGVLRERIREVKKKESLERCFKHENGWNYKAGYDNKQKVHGKVSESVELLGLVSSSLGFVFLFGSFSILLVSFVVHLHN</sequence>
<organism evidence="2 3">
    <name type="scientific">Actinidia rufa</name>
    <dbReference type="NCBI Taxonomy" id="165716"/>
    <lineage>
        <taxon>Eukaryota</taxon>
        <taxon>Viridiplantae</taxon>
        <taxon>Streptophyta</taxon>
        <taxon>Embryophyta</taxon>
        <taxon>Tracheophyta</taxon>
        <taxon>Spermatophyta</taxon>
        <taxon>Magnoliopsida</taxon>
        <taxon>eudicotyledons</taxon>
        <taxon>Gunneridae</taxon>
        <taxon>Pentapetalae</taxon>
        <taxon>asterids</taxon>
        <taxon>Ericales</taxon>
        <taxon>Actinidiaceae</taxon>
        <taxon>Actinidia</taxon>
    </lineage>
</organism>
<dbReference type="Proteomes" id="UP000585474">
    <property type="component" value="Unassembled WGS sequence"/>
</dbReference>
<proteinExistence type="predicted"/>
<dbReference type="EMBL" id="BJWL01000013">
    <property type="protein sequence ID" value="GFZ00246.1"/>
    <property type="molecule type" value="Genomic_DNA"/>
</dbReference>
<keyword evidence="1" id="KW-1133">Transmembrane helix</keyword>
<evidence type="ECO:0000313" key="2">
    <source>
        <dbReference type="EMBL" id="GFZ00246.1"/>
    </source>
</evidence>
<dbReference type="PANTHER" id="PTHR38225:SF3">
    <property type="entry name" value="RX N-TERMINAL DOMAIN-CONTAINING PROTEIN"/>
    <property type="match status" value="1"/>
</dbReference>
<keyword evidence="1" id="KW-0472">Membrane</keyword>
<evidence type="ECO:0000313" key="3">
    <source>
        <dbReference type="Proteomes" id="UP000585474"/>
    </source>
</evidence>
<feature type="transmembrane region" description="Helical" evidence="1">
    <location>
        <begin position="94"/>
        <end position="120"/>
    </location>
</feature>
<evidence type="ECO:0000256" key="1">
    <source>
        <dbReference type="SAM" id="Phobius"/>
    </source>
</evidence>
<protein>
    <submittedName>
        <fullName evidence="2">Uncharacterized protein</fullName>
    </submittedName>
</protein>
<comment type="caution">
    <text evidence="2">The sequence shown here is derived from an EMBL/GenBank/DDBJ whole genome shotgun (WGS) entry which is preliminary data.</text>
</comment>
<keyword evidence="3" id="KW-1185">Reference proteome</keyword>
<accession>A0A7J0FNG0</accession>
<dbReference type="AlphaFoldDB" id="A0A7J0FNG0"/>
<gene>
    <name evidence="2" type="ORF">Acr_13g0016450</name>
</gene>
<reference evidence="2 3" key="1">
    <citation type="submission" date="2019-07" db="EMBL/GenBank/DDBJ databases">
        <title>De Novo Assembly of kiwifruit Actinidia rufa.</title>
        <authorList>
            <person name="Sugita-Konishi S."/>
            <person name="Sato K."/>
            <person name="Mori E."/>
            <person name="Abe Y."/>
            <person name="Kisaki G."/>
            <person name="Hamano K."/>
            <person name="Suezawa K."/>
            <person name="Otani M."/>
            <person name="Fukuda T."/>
            <person name="Manabe T."/>
            <person name="Gomi K."/>
            <person name="Tabuchi M."/>
            <person name="Akimitsu K."/>
            <person name="Kataoka I."/>
        </authorList>
    </citation>
    <scope>NUCLEOTIDE SEQUENCE [LARGE SCALE GENOMIC DNA]</scope>
    <source>
        <strain evidence="3">cv. Fuchu</strain>
    </source>
</reference>
<name>A0A7J0FNG0_9ERIC</name>